<evidence type="ECO:0000256" key="2">
    <source>
        <dbReference type="SAM" id="SignalP"/>
    </source>
</evidence>
<evidence type="ECO:0000256" key="1">
    <source>
        <dbReference type="ARBA" id="ARBA00022729"/>
    </source>
</evidence>
<keyword evidence="1 2" id="KW-0732">Signal</keyword>
<keyword evidence="3" id="KW-0413">Isomerase</keyword>
<name>A0A127PSP4_9BURK</name>
<dbReference type="NCBIfam" id="TIGR02925">
    <property type="entry name" value="cis_trans_EpsD"/>
    <property type="match status" value="1"/>
</dbReference>
<protein>
    <submittedName>
        <fullName evidence="3">Peptidyl-prolyl cis-trans isomerase, EpsD family</fullName>
        <ecNumber evidence="3">5.2.1.8</ecNumber>
    </submittedName>
</protein>
<dbReference type="EC" id="5.2.1.8" evidence="3"/>
<evidence type="ECO:0000313" key="4">
    <source>
        <dbReference type="Proteomes" id="UP000071778"/>
    </source>
</evidence>
<dbReference type="GO" id="GO:0003755">
    <property type="term" value="F:peptidyl-prolyl cis-trans isomerase activity"/>
    <property type="evidence" value="ECO:0007669"/>
    <property type="project" value="UniProtKB-EC"/>
</dbReference>
<dbReference type="PATRIC" id="fig|279058.17.peg.3234"/>
<dbReference type="InterPro" id="IPR050280">
    <property type="entry name" value="OMP_Chaperone_SurA"/>
</dbReference>
<feature type="signal peptide" evidence="2">
    <location>
        <begin position="1"/>
        <end position="26"/>
    </location>
</feature>
<dbReference type="InterPro" id="IPR027304">
    <property type="entry name" value="Trigger_fact/SurA_dom_sf"/>
</dbReference>
<sequence length="306" mass="34232">MRAIGGASRIKGVGILMLLAAMTLSACGDQKKKTNKVLATVDGNEITALQLDAELQHVNGATEENSVQKKTLRKQALDALINRQILLKEAVRNKIDRDPKLIQIVERFKTQAIVQAYLESKEGNLSKPSKSEIDAYFEEHPELFAHRQILDVEQLIIAAHDFDGPLRSEMDSATSLSQMTTWLKKKRVGYARTQHTYTSADLPAEIVGQIRKLGKNHLFVLEDGQQDLLCALTELRESPISREVATAQIERYLLNKKIQEVATAEIARLRSLAKLEYIDKSENLIVEDASPSAQNRSGRHELAEIK</sequence>
<gene>
    <name evidence="3" type="primary">epsD</name>
    <name evidence="3" type="ORF">CAter282_2975</name>
</gene>
<proteinExistence type="predicted"/>
<accession>A0A127PSP4</accession>
<feature type="chain" id="PRO_5007277191" evidence="2">
    <location>
        <begin position="27"/>
        <end position="306"/>
    </location>
</feature>
<dbReference type="PANTHER" id="PTHR47637">
    <property type="entry name" value="CHAPERONE SURA"/>
    <property type="match status" value="1"/>
</dbReference>
<dbReference type="PANTHER" id="PTHR47637:SF1">
    <property type="entry name" value="CHAPERONE SURA"/>
    <property type="match status" value="1"/>
</dbReference>
<reference evidence="3 4" key="1">
    <citation type="submission" date="2015-11" db="EMBL/GenBank/DDBJ databases">
        <title>Exploring the genomic traits of fungus-feeding bacterial genus Collimonas.</title>
        <authorList>
            <person name="Song C."/>
            <person name="Schmidt R."/>
            <person name="de Jager V."/>
            <person name="Krzyzanowska D."/>
            <person name="Jongedijk E."/>
            <person name="Cankar K."/>
            <person name="Beekwilder J."/>
            <person name="van Veen A."/>
            <person name="de Boer W."/>
            <person name="van Veen J.A."/>
            <person name="Garbeva P."/>
        </authorList>
    </citation>
    <scope>NUCLEOTIDE SEQUENCE [LARGE SCALE GENOMIC DNA]</scope>
    <source>
        <strain evidence="3 4">Ter282</strain>
    </source>
</reference>
<dbReference type="AlphaFoldDB" id="A0A127PSP4"/>
<dbReference type="Gene3D" id="1.10.8.1040">
    <property type="match status" value="1"/>
</dbReference>
<dbReference type="EMBL" id="CP013235">
    <property type="protein sequence ID" value="AMP10696.1"/>
    <property type="molecule type" value="Genomic_DNA"/>
</dbReference>
<evidence type="ECO:0000313" key="3">
    <source>
        <dbReference type="EMBL" id="AMP10696.1"/>
    </source>
</evidence>
<dbReference type="PROSITE" id="PS51257">
    <property type="entry name" value="PROKAR_LIPOPROTEIN"/>
    <property type="match status" value="1"/>
</dbReference>
<organism evidence="3 4">
    <name type="scientific">Collimonas arenae</name>
    <dbReference type="NCBI Taxonomy" id="279058"/>
    <lineage>
        <taxon>Bacteria</taxon>
        <taxon>Pseudomonadati</taxon>
        <taxon>Pseudomonadota</taxon>
        <taxon>Betaproteobacteria</taxon>
        <taxon>Burkholderiales</taxon>
        <taxon>Oxalobacteraceae</taxon>
        <taxon>Collimonas</taxon>
    </lineage>
</organism>
<dbReference type="Proteomes" id="UP000071778">
    <property type="component" value="Chromosome"/>
</dbReference>
<dbReference type="InterPro" id="IPR014274">
    <property type="entry name" value="PPIase_EpsD"/>
</dbReference>
<dbReference type="SUPFAM" id="SSF109998">
    <property type="entry name" value="Triger factor/SurA peptide-binding domain-like"/>
    <property type="match status" value="1"/>
</dbReference>
<dbReference type="Pfam" id="PF13624">
    <property type="entry name" value="SurA_N_3"/>
    <property type="match status" value="1"/>
</dbReference>
<dbReference type="RefSeq" id="WP_164840454.1">
    <property type="nucleotide sequence ID" value="NZ_CP013233.1"/>
</dbReference>
<keyword evidence="4" id="KW-1185">Reference proteome</keyword>